<keyword evidence="1" id="KW-0147">Chitin-binding</keyword>
<dbReference type="SMART" id="SM00257">
    <property type="entry name" value="LysM"/>
    <property type="match status" value="5"/>
</dbReference>
<evidence type="ECO:0000256" key="2">
    <source>
        <dbReference type="ARBA" id="ARBA00022729"/>
    </source>
</evidence>
<name>A0A1Y1YVH3_9PLEO</name>
<comment type="caution">
    <text evidence="7">The sequence shown here is derived from an EMBL/GenBank/DDBJ whole genome shotgun (WGS) entry which is preliminary data.</text>
</comment>
<dbReference type="Pfam" id="PF01476">
    <property type="entry name" value="LysM"/>
    <property type="match status" value="5"/>
</dbReference>
<dbReference type="CDD" id="cd00118">
    <property type="entry name" value="LysM"/>
    <property type="match status" value="5"/>
</dbReference>
<keyword evidence="2 5" id="KW-0732">Signal</keyword>
<dbReference type="GO" id="GO:0008061">
    <property type="term" value="F:chitin binding"/>
    <property type="evidence" value="ECO:0007669"/>
    <property type="project" value="UniProtKB-KW"/>
</dbReference>
<dbReference type="InterPro" id="IPR052210">
    <property type="entry name" value="LysM1-like"/>
</dbReference>
<gene>
    <name evidence="7" type="ORF">BCR34DRAFT_521866</name>
</gene>
<dbReference type="STRING" id="1231657.A0A1Y1YVH3"/>
<reference evidence="7 8" key="1">
    <citation type="submission" date="2016-07" db="EMBL/GenBank/DDBJ databases">
        <title>Pervasive Adenine N6-methylation of Active Genes in Fungi.</title>
        <authorList>
            <consortium name="DOE Joint Genome Institute"/>
            <person name="Mondo S.J."/>
            <person name="Dannebaum R.O."/>
            <person name="Kuo R.C."/>
            <person name="Labutti K."/>
            <person name="Haridas S."/>
            <person name="Kuo A."/>
            <person name="Salamov A."/>
            <person name="Ahrendt S.R."/>
            <person name="Lipzen A."/>
            <person name="Sullivan W."/>
            <person name="Andreopoulos W.B."/>
            <person name="Clum A."/>
            <person name="Lindquist E."/>
            <person name="Daum C."/>
            <person name="Ramamoorthy G.K."/>
            <person name="Gryganskyi A."/>
            <person name="Culley D."/>
            <person name="Magnuson J.K."/>
            <person name="James T.Y."/>
            <person name="O'Malley M.A."/>
            <person name="Stajich J.E."/>
            <person name="Spatafora J.W."/>
            <person name="Visel A."/>
            <person name="Grigoriev I.V."/>
        </authorList>
    </citation>
    <scope>NUCLEOTIDE SEQUENCE [LARGE SCALE GENOMIC DNA]</scope>
    <source>
        <strain evidence="7 8">CBS 115471</strain>
    </source>
</reference>
<proteinExistence type="predicted"/>
<feature type="region of interest" description="Disordered" evidence="4">
    <location>
        <begin position="269"/>
        <end position="290"/>
    </location>
</feature>
<evidence type="ECO:0000256" key="5">
    <source>
        <dbReference type="SAM" id="SignalP"/>
    </source>
</evidence>
<dbReference type="Gene3D" id="3.10.350.10">
    <property type="entry name" value="LysM domain"/>
    <property type="match status" value="5"/>
</dbReference>
<organism evidence="7 8">
    <name type="scientific">Clohesyomyces aquaticus</name>
    <dbReference type="NCBI Taxonomy" id="1231657"/>
    <lineage>
        <taxon>Eukaryota</taxon>
        <taxon>Fungi</taxon>
        <taxon>Dikarya</taxon>
        <taxon>Ascomycota</taxon>
        <taxon>Pezizomycotina</taxon>
        <taxon>Dothideomycetes</taxon>
        <taxon>Pleosporomycetidae</taxon>
        <taxon>Pleosporales</taxon>
        <taxon>Lindgomycetaceae</taxon>
        <taxon>Clohesyomyces</taxon>
    </lineage>
</organism>
<dbReference type="PANTHER" id="PTHR34997">
    <property type="entry name" value="AM15"/>
    <property type="match status" value="1"/>
</dbReference>
<evidence type="ECO:0000256" key="3">
    <source>
        <dbReference type="ARBA" id="ARBA00023026"/>
    </source>
</evidence>
<dbReference type="OrthoDB" id="2281372at2759"/>
<accession>A0A1Y1YVH3</accession>
<dbReference type="PANTHER" id="PTHR34997:SF2">
    <property type="entry name" value="LYSM DOMAIN-CONTAINING PROTEIN-RELATED"/>
    <property type="match status" value="1"/>
</dbReference>
<evidence type="ECO:0000256" key="1">
    <source>
        <dbReference type="ARBA" id="ARBA00022669"/>
    </source>
</evidence>
<evidence type="ECO:0000313" key="7">
    <source>
        <dbReference type="EMBL" id="ORY01575.1"/>
    </source>
</evidence>
<sequence length="435" mass="45970">MKSTLFPSSILGLASLVGFATAYLVDPPSTAAKDTIEDCSNWQVVSASDTCQAIADNNGLSLAQFQTYNPSVGSSCKLVNGNSYCIEQNWGVPPQPTSSSALPTVTSKPTPTNGIATPTPIQTGMNTNCNKFYLVKSNDGCYDIAAANGISLENFYAWNPALNSCAALWPTYYVCVGLIGSTATPTPTKATPTNGVSTPTPTQSPFISNCNKFYLVKSGDGCEDIATANGISFDQFYAWNPAVGKCASLWPTYYVCVGIIGFTPTIKPSSTPAPTSTKTTPTNGISTPTPTQSGMVGNCDAFYKVIKDDGCAAIASNNGISLTQFYSWNPAIGSDCKSLWPDYYVCVSIVGVNPSFTTSVKPTTTKAGNGIATPTPIQDGMYGSCKKFYKVVSGQGCWDIANANGITLDNFYQWNPAVKTDCSGLWPNYYVCIGV</sequence>
<feature type="signal peptide" evidence="5">
    <location>
        <begin position="1"/>
        <end position="22"/>
    </location>
</feature>
<feature type="domain" description="LysM" evidence="6">
    <location>
        <begin position="387"/>
        <end position="433"/>
    </location>
</feature>
<dbReference type="SUPFAM" id="SSF54106">
    <property type="entry name" value="LysM domain"/>
    <property type="match status" value="4"/>
</dbReference>
<feature type="compositionally biased region" description="Polar residues" evidence="4">
    <location>
        <begin position="97"/>
        <end position="119"/>
    </location>
</feature>
<dbReference type="EMBL" id="MCFA01000168">
    <property type="protein sequence ID" value="ORY01575.1"/>
    <property type="molecule type" value="Genomic_DNA"/>
</dbReference>
<dbReference type="InterPro" id="IPR018392">
    <property type="entry name" value="LysM"/>
</dbReference>
<evidence type="ECO:0000256" key="4">
    <source>
        <dbReference type="SAM" id="MobiDB-lite"/>
    </source>
</evidence>
<dbReference type="AlphaFoldDB" id="A0A1Y1YVH3"/>
<protein>
    <recommendedName>
        <fullName evidence="6">LysM domain-containing protein</fullName>
    </recommendedName>
</protein>
<feature type="domain" description="LysM" evidence="6">
    <location>
        <begin position="41"/>
        <end position="86"/>
    </location>
</feature>
<evidence type="ECO:0000259" key="6">
    <source>
        <dbReference type="PROSITE" id="PS51782"/>
    </source>
</evidence>
<feature type="domain" description="LysM" evidence="6">
    <location>
        <begin position="301"/>
        <end position="347"/>
    </location>
</feature>
<keyword evidence="3" id="KW-0843">Virulence</keyword>
<dbReference type="InterPro" id="IPR036779">
    <property type="entry name" value="LysM_dom_sf"/>
</dbReference>
<feature type="domain" description="LysM" evidence="6">
    <location>
        <begin position="212"/>
        <end position="257"/>
    </location>
</feature>
<feature type="chain" id="PRO_5012372626" description="LysM domain-containing protein" evidence="5">
    <location>
        <begin position="23"/>
        <end position="435"/>
    </location>
</feature>
<dbReference type="Proteomes" id="UP000193144">
    <property type="component" value="Unassembled WGS sequence"/>
</dbReference>
<dbReference type="PROSITE" id="PS51782">
    <property type="entry name" value="LYSM"/>
    <property type="match status" value="5"/>
</dbReference>
<keyword evidence="8" id="KW-1185">Reference proteome</keyword>
<feature type="region of interest" description="Disordered" evidence="4">
    <location>
        <begin position="96"/>
        <end position="119"/>
    </location>
</feature>
<feature type="domain" description="LysM" evidence="6">
    <location>
        <begin position="131"/>
        <end position="176"/>
    </location>
</feature>
<evidence type="ECO:0000313" key="8">
    <source>
        <dbReference type="Proteomes" id="UP000193144"/>
    </source>
</evidence>